<proteinExistence type="predicted"/>
<dbReference type="Gene3D" id="2.40.160.100">
    <property type="match status" value="1"/>
</dbReference>
<evidence type="ECO:0000313" key="4">
    <source>
        <dbReference type="Proteomes" id="UP001255246"/>
    </source>
</evidence>
<evidence type="ECO:0000313" key="3">
    <source>
        <dbReference type="EMBL" id="MDT0607723.1"/>
    </source>
</evidence>
<gene>
    <name evidence="3" type="ORF">RM706_11800</name>
</gene>
<dbReference type="Proteomes" id="UP001255246">
    <property type="component" value="Unassembled WGS sequence"/>
</dbReference>
<keyword evidence="1" id="KW-0732">Signal</keyword>
<dbReference type="EMBL" id="JAVRHR010000002">
    <property type="protein sequence ID" value="MDT0607723.1"/>
    <property type="molecule type" value="Genomic_DNA"/>
</dbReference>
<evidence type="ECO:0000259" key="2">
    <source>
        <dbReference type="Pfam" id="PF13372"/>
    </source>
</evidence>
<evidence type="ECO:0000256" key="1">
    <source>
        <dbReference type="SAM" id="SignalP"/>
    </source>
</evidence>
<comment type="caution">
    <text evidence="3">The sequence shown here is derived from an EMBL/GenBank/DDBJ whole genome shotgun (WGS) entry which is preliminary data.</text>
</comment>
<keyword evidence="4" id="KW-1185">Reference proteome</keyword>
<dbReference type="Pfam" id="PF13372">
    <property type="entry name" value="Alginate_exp"/>
    <property type="match status" value="1"/>
</dbReference>
<sequence length="475" mass="54581">MKQSKLCLKWLIFLNLLSVSLFAVAQEKTEKQEPPALKTNRAQEDYTYLKDLEKNPYKKGFADDLKYIALNSNRSIYLSIGGQYRPRIEHFTNEDYTSNDETFYSQRLALHTSLNLGEYFRVFGELYHGYTSSGEQFPESDVIDLHQAFIEFQILKGENENSSISFGRQELVLGASRLVGNREGPNMRRSFDLAKVIYGYSQFKVKVFYGKEVSPQFEAFDNEFSLFDKDATNPQLWGFGMQFPVYNLNGDYELYYLGFKSKTAGFSDVFGEEKRHSIGFRSYGAIGKRLSYNTEFIYQFGDLDGSTISAFNLETDWKYKLINMVWKPTLGLKLDWSTGDREIGDGKLNTFNPLFVNPALYSLAGVNTPANLTSFHPSLTVFPFDQFSIFVDYALFYRTQSADGLYTPPRFQNRQANGIEENHIGDALGIQLNYEFNRNISFDLRSTYFIAGKFIKSSGESENTFYIAPTLSFKF</sequence>
<name>A0ABU3AF54_9FLAO</name>
<dbReference type="RefSeq" id="WP_311351721.1">
    <property type="nucleotide sequence ID" value="NZ_JAVRHR010000002.1"/>
</dbReference>
<feature type="chain" id="PRO_5046785817" evidence="1">
    <location>
        <begin position="26"/>
        <end position="475"/>
    </location>
</feature>
<dbReference type="InterPro" id="IPR025388">
    <property type="entry name" value="Alginate_export_dom"/>
</dbReference>
<reference evidence="3 4" key="1">
    <citation type="submission" date="2023-09" db="EMBL/GenBank/DDBJ databases">
        <authorList>
            <person name="Rey-Velasco X."/>
        </authorList>
    </citation>
    <scope>NUCLEOTIDE SEQUENCE [LARGE SCALE GENOMIC DNA]</scope>
    <source>
        <strain evidence="3 4">F388</strain>
    </source>
</reference>
<dbReference type="InterPro" id="IPR053728">
    <property type="entry name" value="Alginate_Permeability_Chnl"/>
</dbReference>
<protein>
    <submittedName>
        <fullName evidence="3">Alginate export family protein</fullName>
    </submittedName>
</protein>
<organism evidence="3 4">
    <name type="scientific">Croceitalea rosinachiae</name>
    <dbReference type="NCBI Taxonomy" id="3075596"/>
    <lineage>
        <taxon>Bacteria</taxon>
        <taxon>Pseudomonadati</taxon>
        <taxon>Bacteroidota</taxon>
        <taxon>Flavobacteriia</taxon>
        <taxon>Flavobacteriales</taxon>
        <taxon>Flavobacteriaceae</taxon>
        <taxon>Croceitalea</taxon>
    </lineage>
</organism>
<feature type="signal peptide" evidence="1">
    <location>
        <begin position="1"/>
        <end position="25"/>
    </location>
</feature>
<feature type="domain" description="Alginate export" evidence="2">
    <location>
        <begin position="77"/>
        <end position="464"/>
    </location>
</feature>
<accession>A0ABU3AF54</accession>